<feature type="chain" id="PRO_5016869049" evidence="1">
    <location>
        <begin position="17"/>
        <end position="280"/>
    </location>
</feature>
<evidence type="ECO:0000256" key="1">
    <source>
        <dbReference type="SAM" id="SignalP"/>
    </source>
</evidence>
<keyword evidence="3" id="KW-1185">Reference proteome</keyword>
<keyword evidence="1" id="KW-0732">Signal</keyword>
<protein>
    <submittedName>
        <fullName evidence="2">Uncharacterized protein</fullName>
    </submittedName>
</protein>
<evidence type="ECO:0000313" key="3">
    <source>
        <dbReference type="Proteomes" id="UP000253153"/>
    </source>
</evidence>
<dbReference type="OrthoDB" id="5099897at2759"/>
<dbReference type="AlphaFoldDB" id="A0A366R8P7"/>
<accession>A0A366R8P7</accession>
<reference evidence="2 3" key="1">
    <citation type="submission" date="2018-06" db="EMBL/GenBank/DDBJ databases">
        <title>Fusarium incarnatum-equiseti species complex species 28.</title>
        <authorList>
            <person name="Gardiner D.M."/>
        </authorList>
    </citation>
    <scope>NUCLEOTIDE SEQUENCE [LARGE SCALE GENOMIC DNA]</scope>
    <source>
        <strain evidence="2 3">FIESC_28</strain>
    </source>
</reference>
<dbReference type="EMBL" id="QKXC01000180">
    <property type="protein sequence ID" value="RBR13529.1"/>
    <property type="molecule type" value="Genomic_DNA"/>
</dbReference>
<organism evidence="2 3">
    <name type="scientific">Fusarium coffeatum</name>
    <dbReference type="NCBI Taxonomy" id="231269"/>
    <lineage>
        <taxon>Eukaryota</taxon>
        <taxon>Fungi</taxon>
        <taxon>Dikarya</taxon>
        <taxon>Ascomycota</taxon>
        <taxon>Pezizomycotina</taxon>
        <taxon>Sordariomycetes</taxon>
        <taxon>Hypocreomycetidae</taxon>
        <taxon>Hypocreales</taxon>
        <taxon>Nectriaceae</taxon>
        <taxon>Fusarium</taxon>
        <taxon>Fusarium incarnatum-equiseti species complex</taxon>
    </lineage>
</organism>
<evidence type="ECO:0000313" key="2">
    <source>
        <dbReference type="EMBL" id="RBR13529.1"/>
    </source>
</evidence>
<gene>
    <name evidence="2" type="ORF">FIESC28_08157</name>
</gene>
<dbReference type="Proteomes" id="UP000253153">
    <property type="component" value="Unassembled WGS sequence"/>
</dbReference>
<proteinExistence type="predicted"/>
<comment type="caution">
    <text evidence="2">The sequence shown here is derived from an EMBL/GenBank/DDBJ whole genome shotgun (WGS) entry which is preliminary data.</text>
</comment>
<feature type="signal peptide" evidence="1">
    <location>
        <begin position="1"/>
        <end position="16"/>
    </location>
</feature>
<name>A0A366R8P7_9HYPO</name>
<sequence length="280" mass="29286">MQSVFIISLLLSNAVAVPLNAGSVPDEQSHYAEKRQVFPPPVNQVNNFINEAVAEALTADVTAPEPTTFIEGASTTALAFPTGDEFDPSGSGIEKRQADALTGLLGGVLGGVGKRDFEKLYAEHLNKRQFEGVKSLVETLNSVEVTKRQLEPVTGLLAGLKPEDLVKRQADAVTGLLGGILGGVGKRDLEMLKPEHLNKRQLEAVTGLLGLKPGQMNKRQLEAVTGLLGPLLGGLGGLGGAAPPVAPPLPVVTETTATAEPTTTSAIPTATNLEDFPTFE</sequence>
<dbReference type="GeneID" id="41997592"/>
<dbReference type="RefSeq" id="XP_031013687.1">
    <property type="nucleotide sequence ID" value="XM_031162296.1"/>
</dbReference>